<gene>
    <name evidence="1" type="ORF">BDR25DRAFT_385273</name>
</gene>
<organism evidence="1 2">
    <name type="scientific">Lindgomyces ingoldianus</name>
    <dbReference type="NCBI Taxonomy" id="673940"/>
    <lineage>
        <taxon>Eukaryota</taxon>
        <taxon>Fungi</taxon>
        <taxon>Dikarya</taxon>
        <taxon>Ascomycota</taxon>
        <taxon>Pezizomycotina</taxon>
        <taxon>Dothideomycetes</taxon>
        <taxon>Pleosporomycetidae</taxon>
        <taxon>Pleosporales</taxon>
        <taxon>Lindgomycetaceae</taxon>
        <taxon>Lindgomyces</taxon>
    </lineage>
</organism>
<protein>
    <submittedName>
        <fullName evidence="1">Cryptochrome</fullName>
    </submittedName>
</protein>
<reference evidence="1" key="1">
    <citation type="journal article" date="2020" name="Stud. Mycol.">
        <title>101 Dothideomycetes genomes: a test case for predicting lifestyles and emergence of pathogens.</title>
        <authorList>
            <person name="Haridas S."/>
            <person name="Albert R."/>
            <person name="Binder M."/>
            <person name="Bloem J."/>
            <person name="Labutti K."/>
            <person name="Salamov A."/>
            <person name="Andreopoulos B."/>
            <person name="Baker S."/>
            <person name="Barry K."/>
            <person name="Bills G."/>
            <person name="Bluhm B."/>
            <person name="Cannon C."/>
            <person name="Castanera R."/>
            <person name="Culley D."/>
            <person name="Daum C."/>
            <person name="Ezra D."/>
            <person name="Gonzalez J."/>
            <person name="Henrissat B."/>
            <person name="Kuo A."/>
            <person name="Liang C."/>
            <person name="Lipzen A."/>
            <person name="Lutzoni F."/>
            <person name="Magnuson J."/>
            <person name="Mondo S."/>
            <person name="Nolan M."/>
            <person name="Ohm R."/>
            <person name="Pangilinan J."/>
            <person name="Park H.-J."/>
            <person name="Ramirez L."/>
            <person name="Alfaro M."/>
            <person name="Sun H."/>
            <person name="Tritt A."/>
            <person name="Yoshinaga Y."/>
            <person name="Zwiers L.-H."/>
            <person name="Turgeon B."/>
            <person name="Goodwin S."/>
            <person name="Spatafora J."/>
            <person name="Crous P."/>
            <person name="Grigoriev I."/>
        </authorList>
    </citation>
    <scope>NUCLEOTIDE SEQUENCE</scope>
    <source>
        <strain evidence="1">ATCC 200398</strain>
    </source>
</reference>
<comment type="caution">
    <text evidence="1">The sequence shown here is derived from an EMBL/GenBank/DDBJ whole genome shotgun (WGS) entry which is preliminary data.</text>
</comment>
<keyword evidence="2" id="KW-1185">Reference proteome</keyword>
<name>A0ACB6Q9E2_9PLEO</name>
<evidence type="ECO:0000313" key="1">
    <source>
        <dbReference type="EMBL" id="KAF2462987.1"/>
    </source>
</evidence>
<accession>A0ACB6Q9E2</accession>
<dbReference type="Proteomes" id="UP000799755">
    <property type="component" value="Unassembled WGS sequence"/>
</dbReference>
<sequence length="696" mass="78656">MSGSLPSQPSCISRPRILIYILRRDIRLTDNPLFYHASLLVAKKSGFTKRPHREDSIISKSDTLSPTHLLPVYIFPANQIEVSGFLCSSEDRSPYPEARSDVAGIWRTGPHRAKFVAEGVWDLKERLEGLGCRSGLELRVGMVGEVIQHMLEWYAEDEHTDGGRRAEVAGIWMTNEEGTEEKRDEVEIRSLADQSGVEFKVWDDEKWFIDDRDIPFDDMDDLPNVYTNYRKKLEPLGSRPRRTIPTPIELPPLPLEIPPQFQPFEIPTSLLKLKRSLLSPLEKDPGFGLPDPPQWPPNAKSAYPFQGGESAAQKRLLHLVTSGAITNYKQTRNGLLGLDFSTKLSAYLAQGMLTARQVHWAMVDFEEGRGSGKDTEGYGKGENPGTYNMRFELLWRDYMRLCVKKFGARMFHIDGIRDISTIMAKAQRKRWKYLDRSSGVDDDPAETLEMFTRFQSGRTGMGLIDAANRELFLTGYTSNRARQNVASFLTSHLGIDWRVGAEWYEFLLIDYDIGNNWGNWQYVAGVGNDPREGRVFNPVKQSLDYDPQGEYIRAWVPELRGVRITKGRGAGEGSGGGGTEVDQQKLLGVYQAWKLSLWEKENLGLRGLEWVDKPLVKIDFKVGSARDQGVRRPGRGGGRNMGQDGEGWGRGAGRGRAQDGDSKGRGRGNLRGNLRDKWRGKGKVRDFNRQGNEDRI</sequence>
<dbReference type="EMBL" id="MU003556">
    <property type="protein sequence ID" value="KAF2462987.1"/>
    <property type="molecule type" value="Genomic_DNA"/>
</dbReference>
<proteinExistence type="predicted"/>
<evidence type="ECO:0000313" key="2">
    <source>
        <dbReference type="Proteomes" id="UP000799755"/>
    </source>
</evidence>